<keyword evidence="4" id="KW-1185">Reference proteome</keyword>
<name>A0A0C9VBC7_9AGAM</name>
<dbReference type="OrthoDB" id="2637653at2759"/>
<evidence type="ECO:0000256" key="1">
    <source>
        <dbReference type="SAM" id="Phobius"/>
    </source>
</evidence>
<evidence type="ECO:0000313" key="3">
    <source>
        <dbReference type="EMBL" id="KIJ62969.1"/>
    </source>
</evidence>
<dbReference type="EMBL" id="KN839853">
    <property type="protein sequence ID" value="KIJ62969.1"/>
    <property type="molecule type" value="Genomic_DNA"/>
</dbReference>
<sequence>VASLTFLMWDSMLTFSDEVERIWPIPWKSKTKWVYLYLRYVNIASHVSFTIAIPYLTSGHAPELTCKMWLTAILMNVQLSDVSLQLILAFRVYALFNRSRHIASLLCLLFCCRLFVLWSNTAHAIPSASFGTMCVMLSVPKESMTYGAVVPITQSTMLGLICFKAFFVMHSGRGRTPLVSLVLRQGVAVYCVMLGADPTAMRLSVSGSLLLSPQDSSLSL</sequence>
<keyword evidence="1" id="KW-0472">Membrane</keyword>
<reference evidence="3 4" key="1">
    <citation type="submission" date="2014-04" db="EMBL/GenBank/DDBJ databases">
        <title>Evolutionary Origins and Diversification of the Mycorrhizal Mutualists.</title>
        <authorList>
            <consortium name="DOE Joint Genome Institute"/>
            <consortium name="Mycorrhizal Genomics Consortium"/>
            <person name="Kohler A."/>
            <person name="Kuo A."/>
            <person name="Nagy L.G."/>
            <person name="Floudas D."/>
            <person name="Copeland A."/>
            <person name="Barry K.W."/>
            <person name="Cichocki N."/>
            <person name="Veneault-Fourrey C."/>
            <person name="LaButti K."/>
            <person name="Lindquist E.A."/>
            <person name="Lipzen A."/>
            <person name="Lundell T."/>
            <person name="Morin E."/>
            <person name="Murat C."/>
            <person name="Riley R."/>
            <person name="Ohm R."/>
            <person name="Sun H."/>
            <person name="Tunlid A."/>
            <person name="Henrissat B."/>
            <person name="Grigoriev I.V."/>
            <person name="Hibbett D.S."/>
            <person name="Martin F."/>
        </authorList>
    </citation>
    <scope>NUCLEOTIDE SEQUENCE [LARGE SCALE GENOMIC DNA]</scope>
    <source>
        <strain evidence="3 4">MD-312</strain>
    </source>
</reference>
<dbReference type="HOGENOM" id="CLU_1165938_0_0_1"/>
<dbReference type="AlphaFoldDB" id="A0A0C9VBC7"/>
<feature type="transmembrane region" description="Helical" evidence="1">
    <location>
        <begin position="37"/>
        <end position="56"/>
    </location>
</feature>
<evidence type="ECO:0000259" key="2">
    <source>
        <dbReference type="Pfam" id="PF20151"/>
    </source>
</evidence>
<keyword evidence="1" id="KW-1133">Transmembrane helix</keyword>
<dbReference type="Pfam" id="PF20151">
    <property type="entry name" value="DUF6533"/>
    <property type="match status" value="1"/>
</dbReference>
<feature type="transmembrane region" description="Helical" evidence="1">
    <location>
        <begin position="145"/>
        <end position="166"/>
    </location>
</feature>
<feature type="domain" description="DUF6533" evidence="2">
    <location>
        <begin position="1"/>
        <end position="41"/>
    </location>
</feature>
<keyword evidence="1" id="KW-0812">Transmembrane</keyword>
<protein>
    <recommendedName>
        <fullName evidence="2">DUF6533 domain-containing protein</fullName>
    </recommendedName>
</protein>
<gene>
    <name evidence="3" type="ORF">HYDPIDRAFT_93638</name>
</gene>
<organism evidence="3 4">
    <name type="scientific">Hydnomerulius pinastri MD-312</name>
    <dbReference type="NCBI Taxonomy" id="994086"/>
    <lineage>
        <taxon>Eukaryota</taxon>
        <taxon>Fungi</taxon>
        <taxon>Dikarya</taxon>
        <taxon>Basidiomycota</taxon>
        <taxon>Agaricomycotina</taxon>
        <taxon>Agaricomycetes</taxon>
        <taxon>Agaricomycetidae</taxon>
        <taxon>Boletales</taxon>
        <taxon>Boletales incertae sedis</taxon>
        <taxon>Leucogyrophana</taxon>
    </lineage>
</organism>
<evidence type="ECO:0000313" key="4">
    <source>
        <dbReference type="Proteomes" id="UP000053820"/>
    </source>
</evidence>
<feature type="transmembrane region" description="Helical" evidence="1">
    <location>
        <begin position="102"/>
        <end position="125"/>
    </location>
</feature>
<dbReference type="Proteomes" id="UP000053820">
    <property type="component" value="Unassembled WGS sequence"/>
</dbReference>
<accession>A0A0C9VBC7</accession>
<dbReference type="InterPro" id="IPR045340">
    <property type="entry name" value="DUF6533"/>
</dbReference>
<feature type="transmembrane region" description="Helical" evidence="1">
    <location>
        <begin position="68"/>
        <end position="90"/>
    </location>
</feature>
<proteinExistence type="predicted"/>
<feature type="non-terminal residue" evidence="3">
    <location>
        <position position="220"/>
    </location>
</feature>